<evidence type="ECO:0000259" key="6">
    <source>
        <dbReference type="Pfam" id="PF08281"/>
    </source>
</evidence>
<dbReference type="InterPro" id="IPR013249">
    <property type="entry name" value="RNA_pol_sigma70_r4_t2"/>
</dbReference>
<keyword evidence="4" id="KW-0804">Transcription</keyword>
<dbReference type="NCBIfam" id="TIGR02937">
    <property type="entry name" value="sigma70-ECF"/>
    <property type="match status" value="1"/>
</dbReference>
<dbReference type="Gene3D" id="1.10.1740.10">
    <property type="match status" value="1"/>
</dbReference>
<dbReference type="Pfam" id="PF08281">
    <property type="entry name" value="Sigma70_r4_2"/>
    <property type="match status" value="1"/>
</dbReference>
<evidence type="ECO:0000313" key="8">
    <source>
        <dbReference type="Proteomes" id="UP000192903"/>
    </source>
</evidence>
<dbReference type="PANTHER" id="PTHR43133">
    <property type="entry name" value="RNA POLYMERASE ECF-TYPE SIGMA FACTO"/>
    <property type="match status" value="1"/>
</dbReference>
<dbReference type="EMBL" id="FXAF01000002">
    <property type="protein sequence ID" value="SMF02521.1"/>
    <property type="molecule type" value="Genomic_DNA"/>
</dbReference>
<dbReference type="Pfam" id="PF04542">
    <property type="entry name" value="Sigma70_r2"/>
    <property type="match status" value="1"/>
</dbReference>
<feature type="domain" description="RNA polymerase sigma factor 70 region 4 type 2" evidence="6">
    <location>
        <begin position="103"/>
        <end position="155"/>
    </location>
</feature>
<dbReference type="STRING" id="464029.SAMN02982989_4537"/>
<dbReference type="InterPro" id="IPR014284">
    <property type="entry name" value="RNA_pol_sigma-70_dom"/>
</dbReference>
<dbReference type="GO" id="GO:0006352">
    <property type="term" value="P:DNA-templated transcription initiation"/>
    <property type="evidence" value="ECO:0007669"/>
    <property type="project" value="InterPro"/>
</dbReference>
<dbReference type="PANTHER" id="PTHR43133:SF25">
    <property type="entry name" value="RNA POLYMERASE SIGMA FACTOR RFAY-RELATED"/>
    <property type="match status" value="1"/>
</dbReference>
<dbReference type="OrthoDB" id="9797134at2"/>
<dbReference type="InterPro" id="IPR036388">
    <property type="entry name" value="WH-like_DNA-bd_sf"/>
</dbReference>
<comment type="similarity">
    <text evidence="1">Belongs to the sigma-70 factor family. ECF subfamily.</text>
</comment>
<dbReference type="GO" id="GO:0003677">
    <property type="term" value="F:DNA binding"/>
    <property type="evidence" value="ECO:0007669"/>
    <property type="project" value="InterPro"/>
</dbReference>
<dbReference type="SUPFAM" id="SSF88946">
    <property type="entry name" value="Sigma2 domain of RNA polymerase sigma factors"/>
    <property type="match status" value="1"/>
</dbReference>
<evidence type="ECO:0000256" key="1">
    <source>
        <dbReference type="ARBA" id="ARBA00010641"/>
    </source>
</evidence>
<evidence type="ECO:0000256" key="2">
    <source>
        <dbReference type="ARBA" id="ARBA00023015"/>
    </source>
</evidence>
<keyword evidence="8" id="KW-1185">Reference proteome</keyword>
<evidence type="ECO:0000313" key="7">
    <source>
        <dbReference type="EMBL" id="SMF02521.1"/>
    </source>
</evidence>
<evidence type="ECO:0000259" key="5">
    <source>
        <dbReference type="Pfam" id="PF04542"/>
    </source>
</evidence>
<dbReference type="NCBIfam" id="NF009164">
    <property type="entry name" value="PRK12511.1"/>
    <property type="match status" value="1"/>
</dbReference>
<dbReference type="AlphaFoldDB" id="A0A1X7CSZ3"/>
<name>A0A1X7CSZ3_9HYPH</name>
<keyword evidence="3" id="KW-0731">Sigma factor</keyword>
<dbReference type="RefSeq" id="WP_085419982.1">
    <property type="nucleotide sequence ID" value="NZ_FXAF01000002.1"/>
</dbReference>
<evidence type="ECO:0000256" key="3">
    <source>
        <dbReference type="ARBA" id="ARBA00023082"/>
    </source>
</evidence>
<dbReference type="CDD" id="cd06171">
    <property type="entry name" value="Sigma70_r4"/>
    <property type="match status" value="1"/>
</dbReference>
<dbReference type="SUPFAM" id="SSF88659">
    <property type="entry name" value="Sigma3 and sigma4 domains of RNA polymerase sigma factors"/>
    <property type="match status" value="1"/>
</dbReference>
<dbReference type="GO" id="GO:0016987">
    <property type="term" value="F:sigma factor activity"/>
    <property type="evidence" value="ECO:0007669"/>
    <property type="project" value="UniProtKB-KW"/>
</dbReference>
<proteinExistence type="inferred from homology"/>
<keyword evidence="2" id="KW-0805">Transcription regulation</keyword>
<evidence type="ECO:0000256" key="4">
    <source>
        <dbReference type="ARBA" id="ARBA00023163"/>
    </source>
</evidence>
<feature type="domain" description="RNA polymerase sigma-70 region 2" evidence="5">
    <location>
        <begin position="15"/>
        <end position="73"/>
    </location>
</feature>
<accession>A0A1X7CSZ3</accession>
<protein>
    <submittedName>
        <fullName evidence="7">RNA polymerase sigma-70 factor, ECF subfamily</fullName>
    </submittedName>
</protein>
<dbReference type="InterPro" id="IPR013324">
    <property type="entry name" value="RNA_pol_sigma_r3/r4-like"/>
</dbReference>
<sequence length="176" mass="19927">MDAEKRSFDVIGQLGALRRYARSLVRDSAEAEDLVHDALVKAYERRVTFRKGANLRTWLLSIVHNTHVDRIRSTLARKRRDDAAALEAEVSYPGDQEHAVRLRQVREAFMALPEDQREALHLIAVEDLSYQEAADTLGVPVGTLMSRVSRARASLRAFEAEGKQPNHLRLVRGDDD</sequence>
<reference evidence="8" key="1">
    <citation type="submission" date="2017-04" db="EMBL/GenBank/DDBJ databases">
        <authorList>
            <person name="Varghese N."/>
            <person name="Submissions S."/>
        </authorList>
    </citation>
    <scope>NUCLEOTIDE SEQUENCE [LARGE SCALE GENOMIC DNA]</scope>
    <source>
        <strain evidence="8">B4P</strain>
    </source>
</reference>
<dbReference type="InterPro" id="IPR007627">
    <property type="entry name" value="RNA_pol_sigma70_r2"/>
</dbReference>
<dbReference type="InterPro" id="IPR013325">
    <property type="entry name" value="RNA_pol_sigma_r2"/>
</dbReference>
<dbReference type="Proteomes" id="UP000192903">
    <property type="component" value="Unassembled WGS sequence"/>
</dbReference>
<dbReference type="InterPro" id="IPR039425">
    <property type="entry name" value="RNA_pol_sigma-70-like"/>
</dbReference>
<dbReference type="Gene3D" id="1.10.10.10">
    <property type="entry name" value="Winged helix-like DNA-binding domain superfamily/Winged helix DNA-binding domain"/>
    <property type="match status" value="1"/>
</dbReference>
<gene>
    <name evidence="7" type="ORF">SAMN02982989_4537</name>
</gene>
<organism evidence="7 8">
    <name type="scientific">Xaviernesmea oryzae</name>
    <dbReference type="NCBI Taxonomy" id="464029"/>
    <lineage>
        <taxon>Bacteria</taxon>
        <taxon>Pseudomonadati</taxon>
        <taxon>Pseudomonadota</taxon>
        <taxon>Alphaproteobacteria</taxon>
        <taxon>Hyphomicrobiales</taxon>
        <taxon>Rhizobiaceae</taxon>
        <taxon>Rhizobium/Agrobacterium group</taxon>
        <taxon>Xaviernesmea</taxon>
    </lineage>
</organism>